<name>A0ABS4JKK9_9BACL</name>
<reference evidence="3 4" key="1">
    <citation type="submission" date="2021-03" db="EMBL/GenBank/DDBJ databases">
        <title>Genomic Encyclopedia of Type Strains, Phase IV (KMG-IV): sequencing the most valuable type-strain genomes for metagenomic binning, comparative biology and taxonomic classification.</title>
        <authorList>
            <person name="Goeker M."/>
        </authorList>
    </citation>
    <scope>NUCLEOTIDE SEQUENCE [LARGE SCALE GENOMIC DNA]</scope>
    <source>
        <strain evidence="3 4">DSM 26806</strain>
    </source>
</reference>
<evidence type="ECO:0000256" key="1">
    <source>
        <dbReference type="SAM" id="SignalP"/>
    </source>
</evidence>
<gene>
    <name evidence="3" type="ORF">J2Z69_003321</name>
</gene>
<dbReference type="Proteomes" id="UP001519288">
    <property type="component" value="Unassembled WGS sequence"/>
</dbReference>
<dbReference type="RefSeq" id="WP_209864974.1">
    <property type="nucleotide sequence ID" value="NZ_JAGGLD010000007.1"/>
</dbReference>
<dbReference type="InterPro" id="IPR056106">
    <property type="entry name" value="DUF7689"/>
</dbReference>
<evidence type="ECO:0000313" key="3">
    <source>
        <dbReference type="EMBL" id="MBP2002249.1"/>
    </source>
</evidence>
<feature type="domain" description="DUF7689" evidence="2">
    <location>
        <begin position="48"/>
        <end position="159"/>
    </location>
</feature>
<feature type="chain" id="PRO_5047447849" description="DUF7689 domain-containing protein" evidence="1">
    <location>
        <begin position="26"/>
        <end position="160"/>
    </location>
</feature>
<keyword evidence="4" id="KW-1185">Reference proteome</keyword>
<proteinExistence type="predicted"/>
<keyword evidence="1" id="KW-0732">Signal</keyword>
<feature type="signal peptide" evidence="1">
    <location>
        <begin position="1"/>
        <end position="25"/>
    </location>
</feature>
<sequence>MIKAKKWIITTTLSISAIVGGAASAEALSQATSVYDSIVITPGNYAYLADATSSYNCLAYALGNTSVWEWPWGASNPNVTQVSNYMTTKGKSTYSLSEPATTGMIISYGTSESNITHFSKVADANYSNAKWGQLERLQSLGHNPYKGAGPYGYAIRKYKN</sequence>
<organism evidence="3 4">
    <name type="scientific">Paenibacillus shirakamiensis</name>
    <dbReference type="NCBI Taxonomy" id="1265935"/>
    <lineage>
        <taxon>Bacteria</taxon>
        <taxon>Bacillati</taxon>
        <taxon>Bacillota</taxon>
        <taxon>Bacilli</taxon>
        <taxon>Bacillales</taxon>
        <taxon>Paenibacillaceae</taxon>
        <taxon>Paenibacillus</taxon>
    </lineage>
</organism>
<accession>A0ABS4JKK9</accession>
<protein>
    <recommendedName>
        <fullName evidence="2">DUF7689 domain-containing protein</fullName>
    </recommendedName>
</protein>
<evidence type="ECO:0000313" key="4">
    <source>
        <dbReference type="Proteomes" id="UP001519288"/>
    </source>
</evidence>
<dbReference type="Pfam" id="PF24738">
    <property type="entry name" value="DUF7689"/>
    <property type="match status" value="1"/>
</dbReference>
<evidence type="ECO:0000259" key="2">
    <source>
        <dbReference type="Pfam" id="PF24738"/>
    </source>
</evidence>
<comment type="caution">
    <text evidence="3">The sequence shown here is derived from an EMBL/GenBank/DDBJ whole genome shotgun (WGS) entry which is preliminary data.</text>
</comment>
<dbReference type="EMBL" id="JAGGLD010000007">
    <property type="protein sequence ID" value="MBP2002249.1"/>
    <property type="molecule type" value="Genomic_DNA"/>
</dbReference>